<comment type="caution">
    <text evidence="1">The sequence shown here is derived from an EMBL/GenBank/DDBJ whole genome shotgun (WGS) entry which is preliminary data.</text>
</comment>
<evidence type="ECO:0000313" key="2">
    <source>
        <dbReference type="Proteomes" id="UP001172386"/>
    </source>
</evidence>
<sequence>RFVPHGPSSSTMRYEVYRNRSSPEDDFRIVNEMYKRVMSEDKALCEAAQRNVNAGIFVNGEMHPKLERGPIYFQKLCRETVTAFHKREQASKSKAETAR</sequence>
<evidence type="ECO:0000313" key="1">
    <source>
        <dbReference type="EMBL" id="KAJ9657876.1"/>
    </source>
</evidence>
<gene>
    <name evidence="1" type="ORF">H2198_004072</name>
</gene>
<proteinExistence type="predicted"/>
<keyword evidence="2" id="KW-1185">Reference proteome</keyword>
<accession>A0ACC3AA18</accession>
<reference evidence="1" key="1">
    <citation type="submission" date="2022-10" db="EMBL/GenBank/DDBJ databases">
        <title>Culturing micro-colonial fungi from biological soil crusts in the Mojave desert and describing Neophaeococcomyces mojavensis, and introducing the new genera and species Taxawa tesnikishii.</title>
        <authorList>
            <person name="Kurbessoian T."/>
            <person name="Stajich J.E."/>
        </authorList>
    </citation>
    <scope>NUCLEOTIDE SEQUENCE</scope>
    <source>
        <strain evidence="1">JES_112</strain>
    </source>
</reference>
<feature type="non-terminal residue" evidence="1">
    <location>
        <position position="1"/>
    </location>
</feature>
<organism evidence="1 2">
    <name type="scientific">Neophaeococcomyces mojaviensis</name>
    <dbReference type="NCBI Taxonomy" id="3383035"/>
    <lineage>
        <taxon>Eukaryota</taxon>
        <taxon>Fungi</taxon>
        <taxon>Dikarya</taxon>
        <taxon>Ascomycota</taxon>
        <taxon>Pezizomycotina</taxon>
        <taxon>Eurotiomycetes</taxon>
        <taxon>Chaetothyriomycetidae</taxon>
        <taxon>Chaetothyriales</taxon>
        <taxon>Chaetothyriales incertae sedis</taxon>
        <taxon>Neophaeococcomyces</taxon>
    </lineage>
</organism>
<dbReference type="EMBL" id="JAPDRQ010000058">
    <property type="protein sequence ID" value="KAJ9657876.1"/>
    <property type="molecule type" value="Genomic_DNA"/>
</dbReference>
<protein>
    <submittedName>
        <fullName evidence="1">Uncharacterized protein</fullName>
    </submittedName>
</protein>
<name>A0ACC3AA18_9EURO</name>
<dbReference type="Proteomes" id="UP001172386">
    <property type="component" value="Unassembled WGS sequence"/>
</dbReference>